<evidence type="ECO:0008006" key="10">
    <source>
        <dbReference type="Google" id="ProtNLM"/>
    </source>
</evidence>
<keyword evidence="3 5" id="KW-0732">Signal</keyword>
<dbReference type="InterPro" id="IPR006179">
    <property type="entry name" value="5_nucleotidase/apyrase"/>
</dbReference>
<dbReference type="GO" id="GO:0030288">
    <property type="term" value="C:outer membrane-bounded periplasmic space"/>
    <property type="evidence" value="ECO:0007669"/>
    <property type="project" value="TreeGrafter"/>
</dbReference>
<keyword evidence="4 5" id="KW-0547">Nucleotide-binding</keyword>
<evidence type="ECO:0000256" key="1">
    <source>
        <dbReference type="ARBA" id="ARBA00006654"/>
    </source>
</evidence>
<dbReference type="Pfam" id="PF02872">
    <property type="entry name" value="5_nucleotid_C"/>
    <property type="match status" value="1"/>
</dbReference>
<dbReference type="PANTHER" id="PTHR11575">
    <property type="entry name" value="5'-NUCLEOTIDASE-RELATED"/>
    <property type="match status" value="1"/>
</dbReference>
<organism evidence="8 9">
    <name type="scientific">Endozoicomonas montiporae</name>
    <dbReference type="NCBI Taxonomy" id="1027273"/>
    <lineage>
        <taxon>Bacteria</taxon>
        <taxon>Pseudomonadati</taxon>
        <taxon>Pseudomonadota</taxon>
        <taxon>Gammaproteobacteria</taxon>
        <taxon>Oceanospirillales</taxon>
        <taxon>Endozoicomonadaceae</taxon>
        <taxon>Endozoicomonas</taxon>
    </lineage>
</organism>
<dbReference type="EMBL" id="JOKG01000005">
    <property type="protein sequence ID" value="KEQ12081.1"/>
    <property type="molecule type" value="Genomic_DNA"/>
</dbReference>
<dbReference type="InterPro" id="IPR029052">
    <property type="entry name" value="Metallo-depent_PP-like"/>
</dbReference>
<dbReference type="Pfam" id="PF00149">
    <property type="entry name" value="Metallophos"/>
    <property type="match status" value="1"/>
</dbReference>
<evidence type="ECO:0000256" key="4">
    <source>
        <dbReference type="ARBA" id="ARBA00022741"/>
    </source>
</evidence>
<dbReference type="GO" id="GO:0046872">
    <property type="term" value="F:metal ion binding"/>
    <property type="evidence" value="ECO:0007669"/>
    <property type="project" value="UniProtKB-KW"/>
</dbReference>
<dbReference type="GO" id="GO:0009166">
    <property type="term" value="P:nucleotide catabolic process"/>
    <property type="evidence" value="ECO:0007669"/>
    <property type="project" value="InterPro"/>
</dbReference>
<evidence type="ECO:0000313" key="9">
    <source>
        <dbReference type="Proteomes" id="UP000028006"/>
    </source>
</evidence>
<dbReference type="Gene3D" id="3.90.780.10">
    <property type="entry name" value="5'-Nucleotidase, C-terminal domain"/>
    <property type="match status" value="1"/>
</dbReference>
<dbReference type="SUPFAM" id="SSF56300">
    <property type="entry name" value="Metallo-dependent phosphatases"/>
    <property type="match status" value="1"/>
</dbReference>
<gene>
    <name evidence="8" type="ORF">GZ77_23695</name>
</gene>
<comment type="caution">
    <text evidence="8">The sequence shown here is derived from an EMBL/GenBank/DDBJ whole genome shotgun (WGS) entry which is preliminary data.</text>
</comment>
<dbReference type="GO" id="GO:0000166">
    <property type="term" value="F:nucleotide binding"/>
    <property type="evidence" value="ECO:0007669"/>
    <property type="project" value="UniProtKB-KW"/>
</dbReference>
<dbReference type="InterPro" id="IPR004843">
    <property type="entry name" value="Calcineurin-like_PHP"/>
</dbReference>
<keyword evidence="9" id="KW-1185">Reference proteome</keyword>
<dbReference type="SUPFAM" id="SSF55816">
    <property type="entry name" value="5'-nucleotidase (syn. UDP-sugar hydrolase), C-terminal domain"/>
    <property type="match status" value="1"/>
</dbReference>
<comment type="similarity">
    <text evidence="1 5">Belongs to the 5'-nucleotidase family.</text>
</comment>
<feature type="domain" description="Calcineurin-like phosphoesterase" evidence="6">
    <location>
        <begin position="38"/>
        <end position="254"/>
    </location>
</feature>
<name>A0A081N0V8_9GAMM</name>
<dbReference type="PANTHER" id="PTHR11575:SF46">
    <property type="entry name" value="PROTEIN USHA"/>
    <property type="match status" value="1"/>
</dbReference>
<dbReference type="PRINTS" id="PR01607">
    <property type="entry name" value="APYRASEFAMLY"/>
</dbReference>
<protein>
    <recommendedName>
        <fullName evidence="10">5'-nucleotidase</fullName>
    </recommendedName>
</protein>
<evidence type="ECO:0000256" key="3">
    <source>
        <dbReference type="ARBA" id="ARBA00022729"/>
    </source>
</evidence>
<keyword evidence="5" id="KW-0378">Hydrolase</keyword>
<proteinExistence type="inferred from homology"/>
<dbReference type="Gene3D" id="3.60.21.10">
    <property type="match status" value="1"/>
</dbReference>
<dbReference type="PROSITE" id="PS00786">
    <property type="entry name" value="5_NUCLEOTIDASE_2"/>
    <property type="match status" value="1"/>
</dbReference>
<evidence type="ECO:0000259" key="6">
    <source>
        <dbReference type="Pfam" id="PF00149"/>
    </source>
</evidence>
<evidence type="ECO:0000259" key="7">
    <source>
        <dbReference type="Pfam" id="PF02872"/>
    </source>
</evidence>
<dbReference type="InterPro" id="IPR006146">
    <property type="entry name" value="5'-Nucleotdase_CS"/>
</dbReference>
<sequence>MLSSRLVSLFLAGALLLAGCAHDQKVPTSAKLKSVEFTVVHTNDNHGKFWRNRHGEMGMAARKTLIDRIRRDVESKGGKVLVLSAGDVNTGVPESDIQQAKPDFIGMNMIGYDAMALGNHEFDNPLPVLLEQEHWAHFPFLAANIFYKNNHELLFKPYIMKDLEGVRVAILGLTTEDTEALVMQDNVKDIYFTDAVSTAKEWVPKLKDKEKADVVIALTHIGHYLNAVHGNNAPGDVTLAKDVNGIDIIVGGHSQNKMEKPDIKNSTYILQAWEWGKYVGRADFVYYYVDNFDGKGNRGGVLKMVNYRLIPVNLKKQVLVNGKSEWVSIEPEIPENPEVLKVLQVYQDKASKMLLRTVGELDKPMPGERDIVRSRPAAIGVLIARAQMEKAKADLGVVNGGGIRTGLPAGNITEKDVLSVQPFGNMVCYVEMTGTELKHFIEDIASIEPTNGGFAHFSNNVRLTISGGDKLTRLEINGKPVQKDKTYRLAINEFSASGGDKWPEIDNNPTFINTGYTDAVVLKDYIQKHSPLQRIVFEPQPGDIIRK</sequence>
<feature type="signal peptide" evidence="5">
    <location>
        <begin position="1"/>
        <end position="23"/>
    </location>
</feature>
<dbReference type="RefSeq" id="WP_034879315.1">
    <property type="nucleotide sequence ID" value="NZ_JOKG01000005.1"/>
</dbReference>
<dbReference type="NCBIfam" id="NF007109">
    <property type="entry name" value="PRK09558.1"/>
    <property type="match status" value="1"/>
</dbReference>
<evidence type="ECO:0000256" key="2">
    <source>
        <dbReference type="ARBA" id="ARBA00022723"/>
    </source>
</evidence>
<dbReference type="GO" id="GO:0008768">
    <property type="term" value="F:UDP-sugar diphosphatase activity"/>
    <property type="evidence" value="ECO:0007669"/>
    <property type="project" value="TreeGrafter"/>
</dbReference>
<reference evidence="8 9" key="1">
    <citation type="submission" date="2014-06" db="EMBL/GenBank/DDBJ databases">
        <title>Whole Genome Sequences of Three Symbiotic Endozoicomonas Bacteria.</title>
        <authorList>
            <person name="Neave M.J."/>
            <person name="Apprill A."/>
            <person name="Voolstra C.R."/>
        </authorList>
    </citation>
    <scope>NUCLEOTIDE SEQUENCE [LARGE SCALE GENOMIC DNA]</scope>
    <source>
        <strain evidence="8 9">LMG 24815</strain>
    </source>
</reference>
<dbReference type="Proteomes" id="UP000028006">
    <property type="component" value="Unassembled WGS sequence"/>
</dbReference>
<dbReference type="PROSITE" id="PS51257">
    <property type="entry name" value="PROKAR_LIPOPROTEIN"/>
    <property type="match status" value="1"/>
</dbReference>
<evidence type="ECO:0000256" key="5">
    <source>
        <dbReference type="RuleBase" id="RU362119"/>
    </source>
</evidence>
<feature type="chain" id="PRO_5005105845" description="5'-nucleotidase" evidence="5">
    <location>
        <begin position="24"/>
        <end position="547"/>
    </location>
</feature>
<dbReference type="InterPro" id="IPR036907">
    <property type="entry name" value="5'-Nucleotdase_C_sf"/>
</dbReference>
<dbReference type="GO" id="GO:0008253">
    <property type="term" value="F:5'-nucleotidase activity"/>
    <property type="evidence" value="ECO:0007669"/>
    <property type="project" value="TreeGrafter"/>
</dbReference>
<evidence type="ECO:0000313" key="8">
    <source>
        <dbReference type="EMBL" id="KEQ12081.1"/>
    </source>
</evidence>
<accession>A0A081N0V8</accession>
<dbReference type="AlphaFoldDB" id="A0A081N0V8"/>
<feature type="domain" description="5'-Nucleotidase C-terminal" evidence="7">
    <location>
        <begin position="359"/>
        <end position="503"/>
    </location>
</feature>
<dbReference type="eggNOG" id="COG0737">
    <property type="taxonomic scope" value="Bacteria"/>
</dbReference>
<keyword evidence="2" id="KW-0479">Metal-binding</keyword>
<dbReference type="InterPro" id="IPR008334">
    <property type="entry name" value="5'-Nucleotdase_C"/>
</dbReference>